<proteinExistence type="predicted"/>
<accession>A0ABW0F5B7</accession>
<evidence type="ECO:0008006" key="3">
    <source>
        <dbReference type="Google" id="ProtNLM"/>
    </source>
</evidence>
<reference evidence="2" key="1">
    <citation type="journal article" date="2019" name="Int. J. Syst. Evol. Microbiol.">
        <title>The Global Catalogue of Microorganisms (GCM) 10K type strain sequencing project: providing services to taxonomists for standard genome sequencing and annotation.</title>
        <authorList>
            <consortium name="The Broad Institute Genomics Platform"/>
            <consortium name="The Broad Institute Genome Sequencing Center for Infectious Disease"/>
            <person name="Wu L."/>
            <person name="Ma J."/>
        </authorList>
    </citation>
    <scope>NUCLEOTIDE SEQUENCE [LARGE SCALE GENOMIC DNA]</scope>
    <source>
        <strain evidence="2">CGMCC 1.15643</strain>
    </source>
</reference>
<protein>
    <recommendedName>
        <fullName evidence="3">Tetratricopeptide repeat protein</fullName>
    </recommendedName>
</protein>
<name>A0ABW0F5B7_9HYPH</name>
<evidence type="ECO:0000313" key="2">
    <source>
        <dbReference type="Proteomes" id="UP001595976"/>
    </source>
</evidence>
<evidence type="ECO:0000313" key="1">
    <source>
        <dbReference type="EMBL" id="MFC5294397.1"/>
    </source>
</evidence>
<comment type="caution">
    <text evidence="1">The sequence shown here is derived from an EMBL/GenBank/DDBJ whole genome shotgun (WGS) entry which is preliminary data.</text>
</comment>
<dbReference type="RefSeq" id="WP_158448300.1">
    <property type="nucleotide sequence ID" value="NZ_JAOAOS010000009.1"/>
</dbReference>
<gene>
    <name evidence="1" type="ORF">ACFPK2_15525</name>
</gene>
<keyword evidence="2" id="KW-1185">Reference proteome</keyword>
<dbReference type="Proteomes" id="UP001595976">
    <property type="component" value="Unassembled WGS sequence"/>
</dbReference>
<organism evidence="1 2">
    <name type="scientific">Bosea minatitlanensis</name>
    <dbReference type="NCBI Taxonomy" id="128782"/>
    <lineage>
        <taxon>Bacteria</taxon>
        <taxon>Pseudomonadati</taxon>
        <taxon>Pseudomonadota</taxon>
        <taxon>Alphaproteobacteria</taxon>
        <taxon>Hyphomicrobiales</taxon>
        <taxon>Boseaceae</taxon>
        <taxon>Bosea</taxon>
    </lineage>
</organism>
<dbReference type="EMBL" id="JBHSLI010000006">
    <property type="protein sequence ID" value="MFC5294397.1"/>
    <property type="molecule type" value="Genomic_DNA"/>
</dbReference>
<sequence length="448" mass="48512">MAGRHALPPVALAAMIGDWLSGSGVSAPDEALLERKALDLLALIRRLAAPIEDSEIRRLRAEAAAALTAGRLGEADRILAKAELNAIAGASDLSALPVERRLLIGENRADRAALSFLRAVPEAYREAAARYGEASTLIGLAAIERSRETALDQARALTRIGADFDERDGYDAAIAALRRLREGLDALADSVAAAAAEEAWAEALEGLARLTGEAAPRDEALARCRRGLDTLDRHEAPPLWHALKLRHGRLALALGEERQDEALLEEAISAFATLLAVWDRSRDEARWLEAEHMISRARTLLGSRRNDLALLERAFNGLNRVAQSVARDAEPLRWAGLQDEMGRVLAAMGERYSEPVVMEEAIATFDTALEERRRESVPMLWAETRAAQAEAMLQLARRGKDRELAQRALAQMVEAVETARQADRGAAAAALQKRLAAAGALATRIISG</sequence>